<dbReference type="SUPFAM" id="SSF141530">
    <property type="entry name" value="PTSIIA/GutA-like"/>
    <property type="match status" value="1"/>
</dbReference>
<dbReference type="Proteomes" id="UP000194933">
    <property type="component" value="Unassembled WGS sequence"/>
</dbReference>
<dbReference type="STRING" id="1987383.A5844_001978"/>
<dbReference type="PANTHER" id="PTHR40398:SF1">
    <property type="entry name" value="PTS SYSTEM GLUCITOL_SORBITOL-SPECIFIC EIIA COMPONENT"/>
    <property type="match status" value="1"/>
</dbReference>
<reference evidence="2 3" key="1">
    <citation type="submission" date="2017-05" db="EMBL/GenBank/DDBJ databases">
        <title>The Genome Sequence of Enterococcus sp. 10A9_DIV0425.</title>
        <authorList>
            <consortium name="The Broad Institute Genomics Platform"/>
            <consortium name="The Broad Institute Genomic Center for Infectious Diseases"/>
            <person name="Earl A."/>
            <person name="Manson A."/>
            <person name="Schwartman J."/>
            <person name="Gilmore M."/>
            <person name="Abouelleil A."/>
            <person name="Cao P."/>
            <person name="Chapman S."/>
            <person name="Cusick C."/>
            <person name="Shea T."/>
            <person name="Young S."/>
            <person name="Neafsey D."/>
            <person name="Nusbaum C."/>
            <person name="Birren B."/>
        </authorList>
    </citation>
    <scope>NUCLEOTIDE SEQUENCE [LARGE SCALE GENOMIC DNA]</scope>
    <source>
        <strain evidence="2 3">10A9_DIV0425</strain>
    </source>
</reference>
<evidence type="ECO:0000256" key="1">
    <source>
        <dbReference type="PROSITE-ProRule" id="PRU00420"/>
    </source>
</evidence>
<dbReference type="EMBL" id="NGMO01000003">
    <property type="protein sequence ID" value="OTP10279.1"/>
    <property type="molecule type" value="Genomic_DNA"/>
</dbReference>
<name>A0A242JYT2_9ENTE</name>
<dbReference type="AlphaFoldDB" id="A0A242JYT2"/>
<organism evidence="2 3">
    <name type="scientific">Candidatus Enterococcus wittei</name>
    <dbReference type="NCBI Taxonomy" id="1987383"/>
    <lineage>
        <taxon>Bacteria</taxon>
        <taxon>Bacillati</taxon>
        <taxon>Bacillota</taxon>
        <taxon>Bacilli</taxon>
        <taxon>Lactobacillales</taxon>
        <taxon>Enterococcaceae</taxon>
        <taxon>Enterococcus</taxon>
    </lineage>
</organism>
<evidence type="ECO:0000313" key="3">
    <source>
        <dbReference type="Proteomes" id="UP000194933"/>
    </source>
</evidence>
<dbReference type="InterPro" id="IPR036665">
    <property type="entry name" value="PTS_IIA_glucitol/sorbitol_sf"/>
</dbReference>
<comment type="caution">
    <text evidence="2">The sequence shown here is derived from an EMBL/GenBank/DDBJ whole genome shotgun (WGS) entry which is preliminary data.</text>
</comment>
<dbReference type="GO" id="GO:0009401">
    <property type="term" value="P:phosphoenolpyruvate-dependent sugar phosphotransferase system"/>
    <property type="evidence" value="ECO:0007669"/>
    <property type="project" value="InterPro"/>
</dbReference>
<keyword evidence="3" id="KW-1185">Reference proteome</keyword>
<evidence type="ECO:0008006" key="4">
    <source>
        <dbReference type="Google" id="ProtNLM"/>
    </source>
</evidence>
<dbReference type="GO" id="GO:0005737">
    <property type="term" value="C:cytoplasm"/>
    <property type="evidence" value="ECO:0007669"/>
    <property type="project" value="InterPro"/>
</dbReference>
<dbReference type="PROSITE" id="PS51097">
    <property type="entry name" value="PTS_EIIA_TYPE_5"/>
    <property type="match status" value="1"/>
</dbReference>
<proteinExistence type="predicted"/>
<dbReference type="PANTHER" id="PTHR40398">
    <property type="entry name" value="PTS SYSTEM GLUCITOL/SORBITOL-SPECIFIC EIIA COMPONENT"/>
    <property type="match status" value="1"/>
</dbReference>
<comment type="caution">
    <text evidence="1">Lacks conserved residue(s) required for the propagation of feature annotation.</text>
</comment>
<gene>
    <name evidence="2" type="ORF">A5844_001978</name>
</gene>
<dbReference type="InterPro" id="IPR004716">
    <property type="entry name" value="PTS_IIA_glucitol/sorbitol-sp"/>
</dbReference>
<protein>
    <recommendedName>
        <fullName evidence="4">PTS sorbitol transporter subunit IIA</fullName>
    </recommendedName>
</protein>
<dbReference type="Pfam" id="PF03829">
    <property type="entry name" value="PTSIIA_gutA"/>
    <property type="match status" value="1"/>
</dbReference>
<dbReference type="GO" id="GO:0016301">
    <property type="term" value="F:kinase activity"/>
    <property type="evidence" value="ECO:0007669"/>
    <property type="project" value="TreeGrafter"/>
</dbReference>
<dbReference type="RefSeq" id="WP_086285044.1">
    <property type="nucleotide sequence ID" value="NZ_NGMO01000003.1"/>
</dbReference>
<sequence>MIHAIIKEVGTAAFSEKEPLLILFDQSATAALRNYSIIQEITSEVAFSLQIGDSISFDEQEYLIEHIGPLANDNLTTVGHSTLIFGQQSEENKIANGIYLSPYQLPKIKVGTKIVYKQVN</sequence>
<evidence type="ECO:0000313" key="2">
    <source>
        <dbReference type="EMBL" id="OTP10279.1"/>
    </source>
</evidence>
<dbReference type="Gene3D" id="2.40.33.40">
    <property type="entry name" value="Phosphotransferase system, glucitol/sorbitol-specific IIA component"/>
    <property type="match status" value="1"/>
</dbReference>
<accession>A0A242JYT2</accession>
<dbReference type="GO" id="GO:0008982">
    <property type="term" value="F:protein-N(PI)-phosphohistidine-sugar phosphotransferase activity"/>
    <property type="evidence" value="ECO:0007669"/>
    <property type="project" value="InterPro"/>
</dbReference>